<dbReference type="eggNOG" id="ENOG502SAS8">
    <property type="taxonomic scope" value="Eukaryota"/>
</dbReference>
<dbReference type="EMBL" id="KI300613">
    <property type="protein sequence ID" value="ERZ96239.1"/>
    <property type="molecule type" value="Genomic_DNA"/>
</dbReference>
<dbReference type="InterPro" id="IPR029069">
    <property type="entry name" value="HotDog_dom_sf"/>
</dbReference>
<sequence>MDITDLSILGGGILMILAPLAIFLSRKIASLRDPVKVWHALNKPIIRKFRPFIYSYLLSFANPFSSCIHMRITTLDKGFCSGVLKEQKRIHNPFNSIHAAALCTFAETIGGLAVFSKLTDKDRAIVTRINMEYFKKARGLITATSQFNLGEISGQTEKECEVILKNEALDTVAKATVFWSINSKIKINILGTREEKLSSIFLFYCEFLI</sequence>
<organism evidence="2">
    <name type="scientific">Rhizophagus irregularis (strain DAOM 181602 / DAOM 197198 / MUCL 43194)</name>
    <name type="common">Arbuscular mycorrhizal fungus</name>
    <name type="synonym">Glomus intraradices</name>
    <dbReference type="NCBI Taxonomy" id="747089"/>
    <lineage>
        <taxon>Eukaryota</taxon>
        <taxon>Fungi</taxon>
        <taxon>Fungi incertae sedis</taxon>
        <taxon>Mucoromycota</taxon>
        <taxon>Glomeromycotina</taxon>
        <taxon>Glomeromycetes</taxon>
        <taxon>Glomerales</taxon>
        <taxon>Glomeraceae</taxon>
        <taxon>Rhizophagus</taxon>
    </lineage>
</organism>
<keyword evidence="1" id="KW-0812">Transmembrane</keyword>
<dbReference type="AlphaFoldDB" id="U9SK36"/>
<gene>
    <name evidence="2" type="ORF">GLOINDRAFT_303921</name>
</gene>
<dbReference type="SUPFAM" id="SSF54637">
    <property type="entry name" value="Thioesterase/thiol ester dehydrase-isomerase"/>
    <property type="match status" value="1"/>
</dbReference>
<reference evidence="2" key="1">
    <citation type="submission" date="2013-07" db="EMBL/GenBank/DDBJ databases">
        <title>The genome of an arbuscular mycorrhizal fungus provides insights into the evolution of the oldest plant symbiosis.</title>
        <authorList>
            <consortium name="DOE Joint Genome Institute"/>
            <person name="Tisserant E."/>
            <person name="Malbreil M."/>
            <person name="Kuo A."/>
            <person name="Kohler A."/>
            <person name="Symeonidi A."/>
            <person name="Balestrini R."/>
            <person name="Charron P."/>
            <person name="Duensing N."/>
            <person name="Frei-dit-Frey N."/>
            <person name="Gianinazzi-Pearson V."/>
            <person name="Gilbert B."/>
            <person name="Handa Y."/>
            <person name="Hijri M."/>
            <person name="Kaul R."/>
            <person name="Kawaguchi M."/>
            <person name="Krajinski F."/>
            <person name="Lammers P."/>
            <person name="Lapierre D."/>
            <person name="Masclaux F.G."/>
            <person name="Murat C."/>
            <person name="Morin E."/>
            <person name="Ndikumana S."/>
            <person name="Pagni M."/>
            <person name="Petitpierre D."/>
            <person name="Requena N."/>
            <person name="Rosikiewicz P."/>
            <person name="Riley R."/>
            <person name="Saito K."/>
            <person name="San Clemente H."/>
            <person name="Shapiro H."/>
            <person name="van Tuinen D."/>
            <person name="Becard G."/>
            <person name="Bonfante P."/>
            <person name="Paszkowski U."/>
            <person name="Shachar-Hill Y."/>
            <person name="Young J.P."/>
            <person name="Sanders I.R."/>
            <person name="Henrissat B."/>
            <person name="Rensing S.A."/>
            <person name="Grigoriev I.V."/>
            <person name="Corradi N."/>
            <person name="Roux C."/>
            <person name="Martin F."/>
        </authorList>
    </citation>
    <scope>NUCLEOTIDE SEQUENCE</scope>
    <source>
        <strain evidence="2">DAOM 197198</strain>
    </source>
</reference>
<dbReference type="Gene3D" id="3.10.129.10">
    <property type="entry name" value="Hotdog Thioesterase"/>
    <property type="match status" value="1"/>
</dbReference>
<feature type="transmembrane region" description="Helical" evidence="1">
    <location>
        <begin position="6"/>
        <end position="24"/>
    </location>
</feature>
<accession>U9SK36</accession>
<dbReference type="HOGENOM" id="CLU_1317554_0_0_1"/>
<dbReference type="InterPro" id="IPR027961">
    <property type="entry name" value="DUF4442"/>
</dbReference>
<dbReference type="Pfam" id="PF14539">
    <property type="entry name" value="DUF4442"/>
    <property type="match status" value="1"/>
</dbReference>
<keyword evidence="1" id="KW-1133">Transmembrane helix</keyword>
<dbReference type="VEuPathDB" id="FungiDB:RhiirFUN_009254"/>
<proteinExistence type="predicted"/>
<keyword evidence="1" id="KW-0472">Membrane</keyword>
<evidence type="ECO:0008006" key="3">
    <source>
        <dbReference type="Google" id="ProtNLM"/>
    </source>
</evidence>
<evidence type="ECO:0000256" key="1">
    <source>
        <dbReference type="SAM" id="Phobius"/>
    </source>
</evidence>
<name>U9SK36_RHIID</name>
<dbReference type="CDD" id="cd03443">
    <property type="entry name" value="PaaI_thioesterase"/>
    <property type="match status" value="1"/>
</dbReference>
<protein>
    <recommendedName>
        <fullName evidence="3">DUF4442 domain-containing protein</fullName>
    </recommendedName>
</protein>
<evidence type="ECO:0000313" key="2">
    <source>
        <dbReference type="EMBL" id="ERZ96239.1"/>
    </source>
</evidence>